<dbReference type="Gene3D" id="3.30.420.310">
    <property type="entry name" value="2-keto-3-deoxy-galactonokinase, C-terminal domain"/>
    <property type="match status" value="1"/>
</dbReference>
<accession>A0ABT0RH48</accession>
<keyword evidence="2" id="KW-1185">Reference proteome</keyword>
<reference evidence="1" key="1">
    <citation type="submission" date="2022-05" db="EMBL/GenBank/DDBJ databases">
        <authorList>
            <person name="Jo J.-H."/>
            <person name="Im W.-T."/>
        </authorList>
    </citation>
    <scope>NUCLEOTIDE SEQUENCE</scope>
    <source>
        <strain evidence="1">RG327</strain>
    </source>
</reference>
<dbReference type="EMBL" id="JAMGBC010000001">
    <property type="protein sequence ID" value="MCL6679573.1"/>
    <property type="molecule type" value="Genomic_DNA"/>
</dbReference>
<gene>
    <name evidence="1" type="ORF">LZ519_09645</name>
</gene>
<comment type="caution">
    <text evidence="1">The sequence shown here is derived from an EMBL/GenBank/DDBJ whole genome shotgun (WGS) entry which is preliminary data.</text>
</comment>
<dbReference type="Proteomes" id="UP001165343">
    <property type="component" value="Unassembled WGS sequence"/>
</dbReference>
<evidence type="ECO:0000313" key="1">
    <source>
        <dbReference type="EMBL" id="MCL6679573.1"/>
    </source>
</evidence>
<dbReference type="Pfam" id="PF05035">
    <property type="entry name" value="DGOK"/>
    <property type="match status" value="1"/>
</dbReference>
<dbReference type="InterPro" id="IPR007729">
    <property type="entry name" value="DGOK"/>
</dbReference>
<dbReference type="InterPro" id="IPR042257">
    <property type="entry name" value="DGOK_C"/>
</dbReference>
<protein>
    <submittedName>
        <fullName evidence="1">2-dehydro-3-deoxygalactonokinase</fullName>
    </submittedName>
</protein>
<dbReference type="Gene3D" id="3.30.420.300">
    <property type="entry name" value="2-keto-3-deoxy-galactonokinase, substrate binding domain"/>
    <property type="match status" value="1"/>
</dbReference>
<evidence type="ECO:0000313" key="2">
    <source>
        <dbReference type="Proteomes" id="UP001165343"/>
    </source>
</evidence>
<dbReference type="CDD" id="cd24012">
    <property type="entry name" value="ASKHA_NBD_KDGal-kinase"/>
    <property type="match status" value="1"/>
</dbReference>
<dbReference type="InterPro" id="IPR042258">
    <property type="entry name" value="DGOK_N"/>
</dbReference>
<organism evidence="1 2">
    <name type="scientific">Sphingomonas anseongensis</name>
    <dbReference type="NCBI Taxonomy" id="2908207"/>
    <lineage>
        <taxon>Bacteria</taxon>
        <taxon>Pseudomonadati</taxon>
        <taxon>Pseudomonadota</taxon>
        <taxon>Alphaproteobacteria</taxon>
        <taxon>Sphingomonadales</taxon>
        <taxon>Sphingomonadaceae</taxon>
        <taxon>Sphingomonas</taxon>
    </lineage>
</organism>
<sequence length="294" mass="31528">MKRWADGFIAVDWGTTNRRAYLIEKGGQSSAEFEDGKGILSVGRGEFEAAIAEIRERLGEWPMLLAGMVGSNRGWVEAPYVPCPASGEDLARALVRIGDDVAIVPGVSLGDGRPDVMRGEEVQLVGAIASGQIPRDCLVCHPGTHNKWVRVRNGRIESFRTVMTGELFSMLKKRSILSDLLARRVTPREAFREGVARGLSGAGITSQLFEVRAGFLLGQIDPADGASRVSGLLIGEDIRVGLAEKPGARVIVMGRPELTSLYSSALEVAGIESESLDGEGAFIAGARNIVEQIQ</sequence>
<name>A0ABT0RH48_9SPHN</name>
<proteinExistence type="predicted"/>
<dbReference type="RefSeq" id="WP_249868461.1">
    <property type="nucleotide sequence ID" value="NZ_JAMGBC010000001.1"/>
</dbReference>